<reference evidence="3" key="1">
    <citation type="submission" date="2017-09" db="EMBL/GenBank/DDBJ databases">
        <title>Depth-based differentiation of microbial function through sediment-hosted aquifers and enrichment of novel symbionts in the deep terrestrial subsurface.</title>
        <authorList>
            <person name="Probst A.J."/>
            <person name="Ladd B."/>
            <person name="Jarett J.K."/>
            <person name="Geller-Mcgrath D.E."/>
            <person name="Sieber C.M.K."/>
            <person name="Emerson J.B."/>
            <person name="Anantharaman K."/>
            <person name="Thomas B.C."/>
            <person name="Malmstrom R."/>
            <person name="Stieglmeier M."/>
            <person name="Klingl A."/>
            <person name="Woyke T."/>
            <person name="Ryan C.M."/>
            <person name="Banfield J.F."/>
        </authorList>
    </citation>
    <scope>NUCLEOTIDE SEQUENCE [LARGE SCALE GENOMIC DNA]</scope>
</reference>
<feature type="domain" description="DUF4340" evidence="1">
    <location>
        <begin position="74"/>
        <end position="229"/>
    </location>
</feature>
<dbReference type="AlphaFoldDB" id="A0A2M8GNQ5"/>
<comment type="caution">
    <text evidence="2">The sequence shown here is derived from an EMBL/GenBank/DDBJ whole genome shotgun (WGS) entry which is preliminary data.</text>
</comment>
<dbReference type="Proteomes" id="UP000229370">
    <property type="component" value="Unassembled WGS sequence"/>
</dbReference>
<dbReference type="EMBL" id="PFQK01000022">
    <property type="protein sequence ID" value="PJC82158.1"/>
    <property type="molecule type" value="Genomic_DNA"/>
</dbReference>
<name>A0A2M8GNQ5_9BACT</name>
<dbReference type="InterPro" id="IPR025641">
    <property type="entry name" value="DUF4340"/>
</dbReference>
<protein>
    <recommendedName>
        <fullName evidence="1">DUF4340 domain-containing protein</fullName>
    </recommendedName>
</protein>
<sequence>MRKNRSRLIALTILLVILFFGLMIKNNLPRLLPKQPPAVFPQLKKEAVLRMVITDDGKIINLYKKNGDWFLKKEADEFKADEEMINQIINGLASFRKGEIVSNNKNRYKDFGIGGKKISLTAESKNYVLFVGETAGENLIYLRVDGQNEVFLGEGFVDIFNQQDFRDLNVNLINNENNLNQIEINFGNNKTNLTKKGNHWYLSNNLEAKKDRVDFFINDLKTLKGNDVLSEPQIQRPSLIKTVFIRVKEGSTEKTADFFPKDEENYYIKTSSSSFIFQIPAVSVASFKKEAKDFTD</sequence>
<accession>A0A2M8GNQ5</accession>
<dbReference type="Pfam" id="PF14238">
    <property type="entry name" value="DUF4340"/>
    <property type="match status" value="1"/>
</dbReference>
<evidence type="ECO:0000313" key="3">
    <source>
        <dbReference type="Proteomes" id="UP000229370"/>
    </source>
</evidence>
<gene>
    <name evidence="2" type="ORF">CO007_01000</name>
</gene>
<proteinExistence type="predicted"/>
<evidence type="ECO:0000259" key="1">
    <source>
        <dbReference type="Pfam" id="PF14238"/>
    </source>
</evidence>
<evidence type="ECO:0000313" key="2">
    <source>
        <dbReference type="EMBL" id="PJC82158.1"/>
    </source>
</evidence>
<organism evidence="2 3">
    <name type="scientific">Candidatus Roizmanbacteria bacterium CG_4_8_14_3_um_filter_36_10</name>
    <dbReference type="NCBI Taxonomy" id="1974834"/>
    <lineage>
        <taxon>Bacteria</taxon>
        <taxon>Candidatus Roizmaniibacteriota</taxon>
    </lineage>
</organism>